<gene>
    <name evidence="12" type="primary">PGS1</name>
    <name evidence="12" type="ORF">LPJ53_000572</name>
</gene>
<evidence type="ECO:0000256" key="10">
    <source>
        <dbReference type="RuleBase" id="RU365024"/>
    </source>
</evidence>
<evidence type="ECO:0000256" key="2">
    <source>
        <dbReference type="ARBA" id="ARBA00010682"/>
    </source>
</evidence>
<evidence type="ECO:0000256" key="9">
    <source>
        <dbReference type="ARBA" id="ARBA00048586"/>
    </source>
</evidence>
<keyword evidence="7 10" id="KW-0594">Phospholipid biosynthesis</keyword>
<keyword evidence="5" id="KW-0677">Repeat</keyword>
<dbReference type="PROSITE" id="PS50035">
    <property type="entry name" value="PLD"/>
    <property type="match status" value="1"/>
</dbReference>
<keyword evidence="13" id="KW-1185">Reference proteome</keyword>
<comment type="similarity">
    <text evidence="2 10">Belongs to the CDP-alcohol phosphatidyltransferase class-II family.</text>
</comment>
<dbReference type="InterPro" id="IPR016270">
    <property type="entry name" value="PGS1"/>
</dbReference>
<dbReference type="GO" id="GO:0008444">
    <property type="term" value="F:CDP-diacylglycerol-glycerol-3-phosphate 3-phosphatidyltransferase activity"/>
    <property type="evidence" value="ECO:0007669"/>
    <property type="project" value="UniProtKB-EC"/>
</dbReference>
<comment type="catalytic activity">
    <reaction evidence="9 10">
        <text>a CDP-1,2-diacyl-sn-glycerol + sn-glycerol 3-phosphate = a 1,2-diacyl-sn-glycero-3-phospho-(1'-sn-glycero-3'-phosphate) + CMP + H(+)</text>
        <dbReference type="Rhea" id="RHEA:12593"/>
        <dbReference type="ChEBI" id="CHEBI:15378"/>
        <dbReference type="ChEBI" id="CHEBI:57597"/>
        <dbReference type="ChEBI" id="CHEBI:58332"/>
        <dbReference type="ChEBI" id="CHEBI:60110"/>
        <dbReference type="ChEBI" id="CHEBI:60377"/>
        <dbReference type="EC" id="2.7.8.5"/>
    </reaction>
</comment>
<comment type="pathway">
    <text evidence="1 10">Phospholipid metabolism; phosphatidylglycerol biosynthesis; phosphatidylglycerol from CDP-diacylglycerol: step 1/2.</text>
</comment>
<dbReference type="EC" id="2.7.8.5" evidence="10"/>
<organism evidence="12 13">
    <name type="scientific">Coemansia erecta</name>
    <dbReference type="NCBI Taxonomy" id="147472"/>
    <lineage>
        <taxon>Eukaryota</taxon>
        <taxon>Fungi</taxon>
        <taxon>Fungi incertae sedis</taxon>
        <taxon>Zoopagomycota</taxon>
        <taxon>Kickxellomycotina</taxon>
        <taxon>Kickxellomycetes</taxon>
        <taxon>Kickxellales</taxon>
        <taxon>Kickxellaceae</taxon>
        <taxon>Coemansia</taxon>
    </lineage>
</organism>
<evidence type="ECO:0000313" key="13">
    <source>
        <dbReference type="Proteomes" id="UP001149813"/>
    </source>
</evidence>
<name>A0A9W7Y796_9FUNG</name>
<evidence type="ECO:0000259" key="11">
    <source>
        <dbReference type="PROSITE" id="PS50035"/>
    </source>
</evidence>
<keyword evidence="10" id="KW-0547">Nucleotide-binding</keyword>
<dbReference type="SUPFAM" id="SSF56024">
    <property type="entry name" value="Phospholipase D/nuclease"/>
    <property type="match status" value="1"/>
</dbReference>
<dbReference type="EMBL" id="JANBOJ010000009">
    <property type="protein sequence ID" value="KAJ1725243.1"/>
    <property type="molecule type" value="Genomic_DNA"/>
</dbReference>
<dbReference type="CDD" id="cd09135">
    <property type="entry name" value="PLDc_PGS1_euk_1"/>
    <property type="match status" value="1"/>
</dbReference>
<sequence length="514" mass="58351">MAARHLPLLLQPSKAAALSPKAISVLSRRTPTSRACYSQIRPNAISAHQVFAPLTQNRPVFRIKEPIEVIREPQDFYQQLLRGIRNAQHRIYLSSLYLGSEETELVSALDKALSSRQNLQVHILLDCLRGTRTDRNGKSSALLLASLVGKHGADRVRVSLYHTPALSGISKQLWPQRYNETFGLQHIKLYMFDDDTIISGANLSRDYFTNRQDRYMRIRDRALSDFFAQLVRAIGRFSFELRNPSRGTAYDLRMNGGFADPSREPQTFIRQANDVMAKLLYSAEVKHALDGEVSPSDTLVIPTVQMNQLGITQDQAHMDEFFQITSNYGSLNGCRNLMASAYFNFSDFHKENVLSSGSRWDLLVASPSANGFYTARGVSKYIPDMYSIIEYEFLRAARKRMRGDISVEEYARDGWTYHGKGVWCYLDGKLPQLTMVGSPNYGYRSMYCDLEAQITIIPASDGSPASRELQKSLHQEALFLLSHSKMVNESELKQRIRGSPLWLHALKPFILKKM</sequence>
<keyword evidence="4 10" id="KW-0808">Transferase</keyword>
<dbReference type="InterPro" id="IPR025202">
    <property type="entry name" value="PLD-like_dom"/>
</dbReference>
<dbReference type="GO" id="GO:0005739">
    <property type="term" value="C:mitochondrion"/>
    <property type="evidence" value="ECO:0007669"/>
    <property type="project" value="UniProtKB-SubCell"/>
</dbReference>
<evidence type="ECO:0000256" key="8">
    <source>
        <dbReference type="ARBA" id="ARBA00023264"/>
    </source>
</evidence>
<proteinExistence type="inferred from homology"/>
<evidence type="ECO:0000256" key="1">
    <source>
        <dbReference type="ARBA" id="ARBA00005042"/>
    </source>
</evidence>
<dbReference type="AlphaFoldDB" id="A0A9W7Y796"/>
<feature type="domain" description="PLD phosphodiesterase" evidence="11">
    <location>
        <begin position="181"/>
        <end position="207"/>
    </location>
</feature>
<evidence type="ECO:0000256" key="3">
    <source>
        <dbReference type="ARBA" id="ARBA00022516"/>
    </source>
</evidence>
<dbReference type="GO" id="GO:0005524">
    <property type="term" value="F:ATP binding"/>
    <property type="evidence" value="ECO:0007669"/>
    <property type="project" value="UniProtKB-KW"/>
</dbReference>
<dbReference type="PANTHER" id="PTHR12586">
    <property type="entry name" value="CDP-DIACYLGLYCEROL--SERINE O-PHOSPHATIDYLTRANSFERASE"/>
    <property type="match status" value="1"/>
</dbReference>
<evidence type="ECO:0000256" key="5">
    <source>
        <dbReference type="ARBA" id="ARBA00022737"/>
    </source>
</evidence>
<comment type="caution">
    <text evidence="12">The sequence shown here is derived from an EMBL/GenBank/DDBJ whole genome shotgun (WGS) entry which is preliminary data.</text>
</comment>
<keyword evidence="10" id="KW-0067">ATP-binding</keyword>
<dbReference type="GO" id="GO:0032049">
    <property type="term" value="P:cardiolipin biosynthetic process"/>
    <property type="evidence" value="ECO:0007669"/>
    <property type="project" value="InterPro"/>
</dbReference>
<evidence type="ECO:0000256" key="6">
    <source>
        <dbReference type="ARBA" id="ARBA00023098"/>
    </source>
</evidence>
<dbReference type="CDD" id="cd09137">
    <property type="entry name" value="PLDc_PGS1_euk_2"/>
    <property type="match status" value="1"/>
</dbReference>
<dbReference type="SMART" id="SM00155">
    <property type="entry name" value="PLDc"/>
    <property type="match status" value="2"/>
</dbReference>
<accession>A0A9W7Y796</accession>
<evidence type="ECO:0000256" key="7">
    <source>
        <dbReference type="ARBA" id="ARBA00023209"/>
    </source>
</evidence>
<dbReference type="PIRSF" id="PIRSF000850">
    <property type="entry name" value="Phospholipase_D_PSS"/>
    <property type="match status" value="1"/>
</dbReference>
<comment type="function">
    <text evidence="10">Functions in the biosynthesis of the anionic phospholipids phosphatidylglycerol and cardiolipin.</text>
</comment>
<reference evidence="12" key="1">
    <citation type="submission" date="2022-07" db="EMBL/GenBank/DDBJ databases">
        <title>Phylogenomic reconstructions and comparative analyses of Kickxellomycotina fungi.</title>
        <authorList>
            <person name="Reynolds N.K."/>
            <person name="Stajich J.E."/>
            <person name="Barry K."/>
            <person name="Grigoriev I.V."/>
            <person name="Crous P."/>
            <person name="Smith M.E."/>
        </authorList>
    </citation>
    <scope>NUCLEOTIDE SEQUENCE</scope>
    <source>
        <strain evidence="12">NBRC 32514</strain>
    </source>
</reference>
<keyword evidence="8 10" id="KW-1208">Phospholipid metabolism</keyword>
<dbReference type="Gene3D" id="3.30.870.10">
    <property type="entry name" value="Endonuclease Chain A"/>
    <property type="match status" value="2"/>
</dbReference>
<dbReference type="Proteomes" id="UP001149813">
    <property type="component" value="Unassembled WGS sequence"/>
</dbReference>
<dbReference type="InterPro" id="IPR001736">
    <property type="entry name" value="PLipase_D/transphosphatidylase"/>
</dbReference>
<protein>
    <recommendedName>
        <fullName evidence="10">CDP-diacylglycerol--glycerol-3-phosphate 3-phosphatidyltransferase</fullName>
        <ecNumber evidence="10">2.7.8.5</ecNumber>
    </recommendedName>
</protein>
<evidence type="ECO:0000256" key="4">
    <source>
        <dbReference type="ARBA" id="ARBA00022679"/>
    </source>
</evidence>
<dbReference type="OrthoDB" id="10250191at2759"/>
<keyword evidence="3 10" id="KW-0444">Lipid biosynthesis</keyword>
<comment type="subcellular location">
    <subcellularLocation>
        <location evidence="10">Mitochondrion</location>
    </subcellularLocation>
</comment>
<keyword evidence="6 10" id="KW-0443">Lipid metabolism</keyword>
<dbReference type="PANTHER" id="PTHR12586:SF1">
    <property type="entry name" value="CDP-DIACYLGLYCEROL--GLYCEROL-3-PHOSPHATE 3-PHOSPHATIDYLTRANSFERASE, MITOCHONDRIAL"/>
    <property type="match status" value="1"/>
</dbReference>
<evidence type="ECO:0000313" key="12">
    <source>
        <dbReference type="EMBL" id="KAJ1725243.1"/>
    </source>
</evidence>
<dbReference type="Pfam" id="PF13091">
    <property type="entry name" value="PLDc_2"/>
    <property type="match status" value="1"/>
</dbReference>
<keyword evidence="10" id="KW-0496">Mitochondrion</keyword>